<keyword evidence="3" id="KW-1185">Reference proteome</keyword>
<organism evidence="2 3">
    <name type="scientific">Psychrobacillus mangrovi</name>
    <dbReference type="NCBI Taxonomy" id="3117745"/>
    <lineage>
        <taxon>Bacteria</taxon>
        <taxon>Bacillati</taxon>
        <taxon>Bacillota</taxon>
        <taxon>Bacilli</taxon>
        <taxon>Bacillales</taxon>
        <taxon>Bacillaceae</taxon>
        <taxon>Psychrobacillus</taxon>
    </lineage>
</organism>
<reference evidence="2 3" key="1">
    <citation type="submission" date="2024-01" db="EMBL/GenBank/DDBJ databases">
        <title>Seven novel Bacillus-like species.</title>
        <authorList>
            <person name="Liu G."/>
        </authorList>
    </citation>
    <scope>NUCLEOTIDE SEQUENCE [LARGE SCALE GENOMIC DNA]</scope>
    <source>
        <strain evidence="2 3">FJAT-51614</strain>
    </source>
</reference>
<gene>
    <name evidence="2" type="ORF">WAX74_17010</name>
</gene>
<dbReference type="Pfam" id="PF22564">
    <property type="entry name" value="HAAS"/>
    <property type="match status" value="1"/>
</dbReference>
<dbReference type="Proteomes" id="UP001364890">
    <property type="component" value="Unassembled WGS sequence"/>
</dbReference>
<protein>
    <submittedName>
        <fullName evidence="2">DUF4097 family beta strand repeat-containing protein</fullName>
    </submittedName>
</protein>
<name>A0ABU8F8K0_9BACI</name>
<dbReference type="Pfam" id="PF13349">
    <property type="entry name" value="DUF4097"/>
    <property type="match status" value="1"/>
</dbReference>
<accession>A0ABU8F8K0</accession>
<feature type="domain" description="DUF4097" evidence="1">
    <location>
        <begin position="88"/>
        <end position="337"/>
    </location>
</feature>
<evidence type="ECO:0000313" key="2">
    <source>
        <dbReference type="EMBL" id="MEI4771328.1"/>
    </source>
</evidence>
<evidence type="ECO:0000259" key="1">
    <source>
        <dbReference type="Pfam" id="PF13349"/>
    </source>
</evidence>
<comment type="caution">
    <text evidence="2">The sequence shown here is derived from an EMBL/GenBank/DDBJ whole genome shotgun (WGS) entry which is preliminary data.</text>
</comment>
<dbReference type="PANTHER" id="PTHR34094:SF1">
    <property type="entry name" value="PROTEIN FAM185A"/>
    <property type="match status" value="1"/>
</dbReference>
<dbReference type="EMBL" id="JBAWSY010000018">
    <property type="protein sequence ID" value="MEI4771328.1"/>
    <property type="molecule type" value="Genomic_DNA"/>
</dbReference>
<dbReference type="RefSeq" id="WP_336498878.1">
    <property type="nucleotide sequence ID" value="NZ_JBAWSY010000018.1"/>
</dbReference>
<dbReference type="InterPro" id="IPR025164">
    <property type="entry name" value="Toastrack_DUF4097"/>
</dbReference>
<dbReference type="PANTHER" id="PTHR34094">
    <property type="match status" value="1"/>
</dbReference>
<proteinExistence type="predicted"/>
<sequence length="346" mass="38461">MTEQQFLSELELALTKLPTEERNDILSDIKEYFRNGREDGKLERDIAASLGSPKEIAKELLESHVPEKIETNNKMIHLPHSNFTNVMMDIDFGSLNVFPSETEETFIELIGENDKLELTANVVNDTLSIQLKTKKFKLFSFLFLIKEIKVNVALPKKLYSSINMKTDNGRIRAEKILGKTIKATSDNGSIGLKEFASTVLEVETDNGRIELDKIQVDKLSTQTDNGRIELRNIDAEQIQAKTDNGRIMMEYVNGDIIGKTDNGRISLLTTTLDRMIELETDNGSILVETENEPTNVSIQAKTASGGINIFGEKNSRTVIGSGTNTVKLSSDNGKITVGKKIPIAHA</sequence>
<evidence type="ECO:0000313" key="3">
    <source>
        <dbReference type="Proteomes" id="UP001364890"/>
    </source>
</evidence>